<dbReference type="Gene3D" id="3.40.630.30">
    <property type="match status" value="1"/>
</dbReference>
<evidence type="ECO:0000256" key="1">
    <source>
        <dbReference type="ARBA" id="ARBA00022679"/>
    </source>
</evidence>
<dbReference type="Pfam" id="PF00583">
    <property type="entry name" value="Acetyltransf_1"/>
    <property type="match status" value="1"/>
</dbReference>
<evidence type="ECO:0000313" key="4">
    <source>
        <dbReference type="EMBL" id="MDF1586849.1"/>
    </source>
</evidence>
<dbReference type="EC" id="2.3.1.-" evidence="4"/>
<accession>A0AAP3XRT6</accession>
<comment type="caution">
    <text evidence="4">The sequence shown here is derived from an EMBL/GenBank/DDBJ whole genome shotgun (WGS) entry which is preliminary data.</text>
</comment>
<proteinExistence type="predicted"/>
<dbReference type="GO" id="GO:0016747">
    <property type="term" value="F:acyltransferase activity, transferring groups other than amino-acyl groups"/>
    <property type="evidence" value="ECO:0007669"/>
    <property type="project" value="InterPro"/>
</dbReference>
<evidence type="ECO:0000256" key="2">
    <source>
        <dbReference type="ARBA" id="ARBA00023315"/>
    </source>
</evidence>
<keyword evidence="1 4" id="KW-0808">Transferase</keyword>
<dbReference type="InterPro" id="IPR016181">
    <property type="entry name" value="Acyl_CoA_acyltransferase"/>
</dbReference>
<protein>
    <submittedName>
        <fullName evidence="4">GNAT family N-acetyltransferase</fullName>
        <ecNumber evidence="4">2.3.1.-</ecNumber>
    </submittedName>
</protein>
<dbReference type="CDD" id="cd04301">
    <property type="entry name" value="NAT_SF"/>
    <property type="match status" value="1"/>
</dbReference>
<evidence type="ECO:0000313" key="5">
    <source>
        <dbReference type="Proteomes" id="UP001301140"/>
    </source>
</evidence>
<dbReference type="PANTHER" id="PTHR43877">
    <property type="entry name" value="AMINOALKYLPHOSPHONATE N-ACETYLTRANSFERASE-RELATED-RELATED"/>
    <property type="match status" value="1"/>
</dbReference>
<sequence length="163" mass="18678">MAEPAGRRRLLANRERRMIRPAVEEDLPRIVVIVRAAYARYLLRMDRLPGPMLDDYRARIAEGAVELVEDAGTVAGFLVLLERAGHLLLDNVAVDPAFQGRGLGRALLAHAEAEARRRGHAELRLYTHETMTENVELYRSLGYEETHRAEEDGYRRIYMNKRL</sequence>
<dbReference type="InterPro" id="IPR000182">
    <property type="entry name" value="GNAT_dom"/>
</dbReference>
<dbReference type="Proteomes" id="UP001301140">
    <property type="component" value="Unassembled WGS sequence"/>
</dbReference>
<dbReference type="SUPFAM" id="SSF55729">
    <property type="entry name" value="Acyl-CoA N-acyltransferases (Nat)"/>
    <property type="match status" value="1"/>
</dbReference>
<organism evidence="4 5">
    <name type="scientific">Marinimicrococcus flavescens</name>
    <dbReference type="NCBI Taxonomy" id="3031815"/>
    <lineage>
        <taxon>Bacteria</taxon>
        <taxon>Pseudomonadati</taxon>
        <taxon>Pseudomonadota</taxon>
        <taxon>Alphaproteobacteria</taxon>
        <taxon>Geminicoccales</taxon>
        <taxon>Geminicoccaceae</taxon>
        <taxon>Marinimicrococcus</taxon>
    </lineage>
</organism>
<dbReference type="EMBL" id="JARGEQ010000096">
    <property type="protein sequence ID" value="MDF1586849.1"/>
    <property type="molecule type" value="Genomic_DNA"/>
</dbReference>
<dbReference type="AlphaFoldDB" id="A0AAP3XRT6"/>
<keyword evidence="2 4" id="KW-0012">Acyltransferase</keyword>
<dbReference type="RefSeq" id="WP_327789269.1">
    <property type="nucleotide sequence ID" value="NZ_JARGEQ010000096.1"/>
</dbReference>
<evidence type="ECO:0000259" key="3">
    <source>
        <dbReference type="PROSITE" id="PS51186"/>
    </source>
</evidence>
<feature type="domain" description="N-acetyltransferase" evidence="3">
    <location>
        <begin position="17"/>
        <end position="163"/>
    </location>
</feature>
<reference evidence="4 5" key="1">
    <citation type="submission" date="2023-03" db="EMBL/GenBank/DDBJ databases">
        <title>YIM 152171 draft genome.</title>
        <authorList>
            <person name="Yang Z."/>
        </authorList>
    </citation>
    <scope>NUCLEOTIDE SEQUENCE [LARGE SCALE GENOMIC DNA]</scope>
    <source>
        <strain evidence="4 5">YIM 152171</strain>
    </source>
</reference>
<gene>
    <name evidence="4" type="ORF">PZ740_10705</name>
</gene>
<dbReference type="PROSITE" id="PS51186">
    <property type="entry name" value="GNAT"/>
    <property type="match status" value="1"/>
</dbReference>
<dbReference type="InterPro" id="IPR050832">
    <property type="entry name" value="Bact_Acetyltransf"/>
</dbReference>
<keyword evidence="5" id="KW-1185">Reference proteome</keyword>
<name>A0AAP3XRT6_9PROT</name>